<dbReference type="EC" id="2.5.1.15" evidence="5 12"/>
<evidence type="ECO:0000256" key="6">
    <source>
        <dbReference type="ARBA" id="ARBA00016919"/>
    </source>
</evidence>
<comment type="similarity">
    <text evidence="4 12">Belongs to the DHPS family.</text>
</comment>
<reference evidence="15 16" key="3">
    <citation type="submission" date="2017-03" db="EMBL/GenBank/DDBJ databases">
        <authorList>
            <person name="Regsiter A."/>
            <person name="William W."/>
        </authorList>
    </citation>
    <scope>NUCLEOTIDE SEQUENCE [LARGE SCALE GENOMIC DNA]</scope>
    <source>
        <strain evidence="15">PRJEB5721</strain>
    </source>
</reference>
<evidence type="ECO:0000313" key="16">
    <source>
        <dbReference type="Proteomes" id="UP000193925"/>
    </source>
</evidence>
<keyword evidence="8 12" id="KW-0479">Metal-binding</keyword>
<dbReference type="GO" id="GO:0005829">
    <property type="term" value="C:cytosol"/>
    <property type="evidence" value="ECO:0007669"/>
    <property type="project" value="TreeGrafter"/>
</dbReference>
<dbReference type="InterPro" id="IPR000489">
    <property type="entry name" value="Pterin-binding_dom"/>
</dbReference>
<reference evidence="14" key="1">
    <citation type="submission" date="2014-03" db="EMBL/GenBank/DDBJ databases">
        <authorList>
            <person name="Genoscope - CEA"/>
        </authorList>
    </citation>
    <scope>NUCLEOTIDE SEQUENCE [LARGE SCALE GENOMIC DNA]</scope>
    <source>
        <strain evidence="14">CF27</strain>
    </source>
</reference>
<evidence type="ECO:0000256" key="10">
    <source>
        <dbReference type="ARBA" id="ARBA00022909"/>
    </source>
</evidence>
<evidence type="ECO:0000313" key="15">
    <source>
        <dbReference type="EMBL" id="SMH65658.1"/>
    </source>
</evidence>
<dbReference type="EMBL" id="CCCS020000007">
    <property type="protein sequence ID" value="CDQ09012.1"/>
    <property type="molecule type" value="Genomic_DNA"/>
</dbReference>
<dbReference type="EMBL" id="LT841305">
    <property type="protein sequence ID" value="SMH65658.1"/>
    <property type="molecule type" value="Genomic_DNA"/>
</dbReference>
<dbReference type="PANTHER" id="PTHR20941:SF1">
    <property type="entry name" value="FOLIC ACID SYNTHESIS PROTEIN FOL1"/>
    <property type="match status" value="1"/>
</dbReference>
<evidence type="ECO:0000256" key="3">
    <source>
        <dbReference type="ARBA" id="ARBA00004763"/>
    </source>
</evidence>
<dbReference type="AlphaFoldDB" id="A0A060UK42"/>
<dbReference type="PROSITE" id="PS00793">
    <property type="entry name" value="DHPS_2"/>
    <property type="match status" value="1"/>
</dbReference>
<comment type="catalytic activity">
    <reaction evidence="1">
        <text>(7,8-dihydropterin-6-yl)methyl diphosphate + 4-aminobenzoate = 7,8-dihydropteroate + diphosphate</text>
        <dbReference type="Rhea" id="RHEA:19949"/>
        <dbReference type="ChEBI" id="CHEBI:17836"/>
        <dbReference type="ChEBI" id="CHEBI:17839"/>
        <dbReference type="ChEBI" id="CHEBI:33019"/>
        <dbReference type="ChEBI" id="CHEBI:72950"/>
        <dbReference type="EC" id="2.5.1.15"/>
    </reaction>
</comment>
<dbReference type="PANTHER" id="PTHR20941">
    <property type="entry name" value="FOLATE SYNTHESIS PROTEINS"/>
    <property type="match status" value="1"/>
</dbReference>
<evidence type="ECO:0000256" key="9">
    <source>
        <dbReference type="ARBA" id="ARBA00022842"/>
    </source>
</evidence>
<dbReference type="SUPFAM" id="SSF51717">
    <property type="entry name" value="Dihydropteroate synthetase-like"/>
    <property type="match status" value="1"/>
</dbReference>
<evidence type="ECO:0000256" key="11">
    <source>
        <dbReference type="ARBA" id="ARBA00030193"/>
    </source>
</evidence>
<dbReference type="Gene3D" id="3.20.20.20">
    <property type="entry name" value="Dihydropteroate synthase-like"/>
    <property type="match status" value="1"/>
</dbReference>
<accession>A0A060UK42</accession>
<sequence>MTLTLDCNGRPLVLGRPCVMGVLNITPDSFSDGGTYLSVEAALARAQRMWEEGADIIDIGAESTRPGAPVVALEDELRRLLPVLEAVAAAVPLPISIDTNKAAVMRAAWALGAGLMNDVTALRADPLALATIAELGVPVCLMHMRGTPQNMQTETHYGDVVAEVKNFLFERIKHCVAAGIPRQHLLIDPGFGFAKDLEANCSLLRHLDAFASMDVPLLVGLSRKRMIGELSGVGLATARGAGSIAAALWAVEHGAHIVRVHDVAETVQALRVWRGIGLR</sequence>
<dbReference type="CDD" id="cd00739">
    <property type="entry name" value="DHPS"/>
    <property type="match status" value="1"/>
</dbReference>
<organism evidence="14">
    <name type="scientific">Acidithiobacillus ferrivorans</name>
    <dbReference type="NCBI Taxonomy" id="160808"/>
    <lineage>
        <taxon>Bacteria</taxon>
        <taxon>Pseudomonadati</taxon>
        <taxon>Pseudomonadota</taxon>
        <taxon>Acidithiobacillia</taxon>
        <taxon>Acidithiobacillales</taxon>
        <taxon>Acidithiobacillaceae</taxon>
        <taxon>Acidithiobacillus</taxon>
    </lineage>
</organism>
<keyword evidence="7 12" id="KW-0808">Transferase</keyword>
<dbReference type="FunFam" id="3.20.20.20:FF:000006">
    <property type="entry name" value="Dihydropteroate synthase"/>
    <property type="match status" value="1"/>
</dbReference>
<dbReference type="UniPathway" id="UPA00077">
    <property type="reaction ID" value="UER00156"/>
</dbReference>
<evidence type="ECO:0000259" key="13">
    <source>
        <dbReference type="PROSITE" id="PS50972"/>
    </source>
</evidence>
<keyword evidence="9 12" id="KW-0460">Magnesium</keyword>
<proteinExistence type="inferred from homology"/>
<dbReference type="Pfam" id="PF00809">
    <property type="entry name" value="Pterin_bind"/>
    <property type="match status" value="1"/>
</dbReference>
<dbReference type="InterPro" id="IPR011005">
    <property type="entry name" value="Dihydropteroate_synth-like_sf"/>
</dbReference>
<feature type="domain" description="Pterin-binding" evidence="13">
    <location>
        <begin position="17"/>
        <end position="271"/>
    </location>
</feature>
<evidence type="ECO:0000256" key="12">
    <source>
        <dbReference type="RuleBase" id="RU361205"/>
    </source>
</evidence>
<dbReference type="PROSITE" id="PS50972">
    <property type="entry name" value="PTERIN_BINDING"/>
    <property type="match status" value="1"/>
</dbReference>
<evidence type="ECO:0000256" key="7">
    <source>
        <dbReference type="ARBA" id="ARBA00022679"/>
    </source>
</evidence>
<evidence type="ECO:0000256" key="5">
    <source>
        <dbReference type="ARBA" id="ARBA00012458"/>
    </source>
</evidence>
<keyword evidence="16" id="KW-1185">Reference proteome</keyword>
<evidence type="ECO:0000256" key="1">
    <source>
        <dbReference type="ARBA" id="ARBA00000012"/>
    </source>
</evidence>
<evidence type="ECO:0000313" key="14">
    <source>
        <dbReference type="EMBL" id="CDQ09012.1"/>
    </source>
</evidence>
<name>A0A060UK42_9PROT</name>
<comment type="cofactor">
    <cofactor evidence="2 12">
        <name>Mg(2+)</name>
        <dbReference type="ChEBI" id="CHEBI:18420"/>
    </cofactor>
</comment>
<dbReference type="InterPro" id="IPR006390">
    <property type="entry name" value="DHP_synth_dom"/>
</dbReference>
<dbReference type="GO" id="GO:0046872">
    <property type="term" value="F:metal ion binding"/>
    <property type="evidence" value="ECO:0007669"/>
    <property type="project" value="UniProtKB-KW"/>
</dbReference>
<dbReference type="NCBIfam" id="TIGR01496">
    <property type="entry name" value="DHPS"/>
    <property type="match status" value="1"/>
</dbReference>
<gene>
    <name evidence="14" type="primary">folP</name>
    <name evidence="14" type="ORF">AFERRI_150017</name>
    <name evidence="15" type="ORF">AFERRI_20441</name>
</gene>
<reference evidence="14" key="2">
    <citation type="submission" date="2014-07" db="EMBL/GenBank/DDBJ databases">
        <title>Initial genome analysis of the psychrotolerant acidophile Acidithiobacillus ferrivorans CF27: insights into iron and sulfur oxidation pathways and into biofilm formation.</title>
        <authorList>
            <person name="Talla E."/>
            <person name="Hedrich S."/>
            <person name="Mangenot S."/>
            <person name="Ji B."/>
            <person name="Johnson D.B."/>
            <person name="Barbe V."/>
            <person name="Bonnefoy V."/>
        </authorList>
    </citation>
    <scope>NUCLEOTIDE SEQUENCE [LARGE SCALE GENOMIC DNA]</scope>
    <source>
        <strain evidence="14">CF27</strain>
    </source>
</reference>
<dbReference type="GO" id="GO:0046654">
    <property type="term" value="P:tetrahydrofolate biosynthetic process"/>
    <property type="evidence" value="ECO:0007669"/>
    <property type="project" value="UniProtKB-UniPathway"/>
</dbReference>
<dbReference type="PROSITE" id="PS00792">
    <property type="entry name" value="DHPS_1"/>
    <property type="match status" value="1"/>
</dbReference>
<comment type="function">
    <text evidence="12">Catalyzes the condensation of para-aminobenzoate (pABA) with 6-hydroxymethyl-7,8-dihydropterin diphosphate (DHPt-PP) to form 7,8-dihydropteroate (H2Pte), the immediate precursor of folate derivatives.</text>
</comment>
<evidence type="ECO:0000256" key="2">
    <source>
        <dbReference type="ARBA" id="ARBA00001946"/>
    </source>
</evidence>
<dbReference type="GO" id="GO:0004156">
    <property type="term" value="F:dihydropteroate synthase activity"/>
    <property type="evidence" value="ECO:0007669"/>
    <property type="project" value="UniProtKB-EC"/>
</dbReference>
<dbReference type="Proteomes" id="UP000193925">
    <property type="component" value="Chromosome AFERRI"/>
</dbReference>
<dbReference type="InterPro" id="IPR045031">
    <property type="entry name" value="DHP_synth-like"/>
</dbReference>
<protein>
    <recommendedName>
        <fullName evidence="6 12">Dihydropteroate synthase</fullName>
        <shortName evidence="12">DHPS</shortName>
        <ecNumber evidence="5 12">2.5.1.15</ecNumber>
    </recommendedName>
    <alternativeName>
        <fullName evidence="11 12">Dihydropteroate pyrophosphorylase</fullName>
    </alternativeName>
</protein>
<comment type="pathway">
    <text evidence="3 12">Cofactor biosynthesis; tetrahydrofolate biosynthesis; 7,8-dihydrofolate from 2-amino-4-hydroxy-6-hydroxymethyl-7,8-dihydropteridine diphosphate and 4-aminobenzoate: step 1/2.</text>
</comment>
<evidence type="ECO:0000256" key="8">
    <source>
        <dbReference type="ARBA" id="ARBA00022723"/>
    </source>
</evidence>
<dbReference type="RefSeq" id="WP_035191374.1">
    <property type="nucleotide sequence ID" value="NZ_CCCS020000007.1"/>
</dbReference>
<dbReference type="GO" id="GO:0046656">
    <property type="term" value="P:folic acid biosynthetic process"/>
    <property type="evidence" value="ECO:0007669"/>
    <property type="project" value="UniProtKB-KW"/>
</dbReference>
<evidence type="ECO:0000256" key="4">
    <source>
        <dbReference type="ARBA" id="ARBA00009503"/>
    </source>
</evidence>
<keyword evidence="10 12" id="KW-0289">Folate biosynthesis</keyword>